<dbReference type="PATRIC" id="fig|545697.3.peg.915"/>
<accession>L1QKI2</accession>
<feature type="binding site" evidence="3">
    <location>
        <position position="143"/>
    </location>
    <ligand>
        <name>substrate</name>
    </ligand>
</feature>
<dbReference type="Gene3D" id="3.10.490.10">
    <property type="entry name" value="Gamma-glutamyl cyclotransferase-like"/>
    <property type="match status" value="1"/>
</dbReference>
<feature type="binding site" evidence="3">
    <location>
        <begin position="30"/>
        <end position="35"/>
    </location>
    <ligand>
        <name>substrate</name>
    </ligand>
</feature>
<dbReference type="eggNOG" id="COG2105">
    <property type="taxonomic scope" value="Bacteria"/>
</dbReference>
<comment type="caution">
    <text evidence="5">The sequence shown here is derived from an EMBL/GenBank/DDBJ whole genome shotgun (WGS) entry which is preliminary data.</text>
</comment>
<feature type="domain" description="Gamma-glutamylcyclotransferase AIG2-like" evidence="4">
    <location>
        <begin position="32"/>
        <end position="130"/>
    </location>
</feature>
<proteinExistence type="predicted"/>
<keyword evidence="1" id="KW-0456">Lyase</keyword>
<dbReference type="InterPro" id="IPR009288">
    <property type="entry name" value="AIG2-like_dom"/>
</dbReference>
<dbReference type="PANTHER" id="PTHR12935">
    <property type="entry name" value="GAMMA-GLUTAMYLCYCLOTRANSFERASE"/>
    <property type="match status" value="1"/>
</dbReference>
<organism evidence="5 6">
    <name type="scientific">Clostridium celatum DSM 1785</name>
    <dbReference type="NCBI Taxonomy" id="545697"/>
    <lineage>
        <taxon>Bacteria</taxon>
        <taxon>Bacillati</taxon>
        <taxon>Bacillota</taxon>
        <taxon>Clostridia</taxon>
        <taxon>Eubacteriales</taxon>
        <taxon>Clostridiaceae</taxon>
        <taxon>Clostridium</taxon>
    </lineage>
</organism>
<dbReference type="STRING" id="545697.HMPREF0216_00929"/>
<dbReference type="InterPro" id="IPR013024">
    <property type="entry name" value="GGCT-like"/>
</dbReference>
<dbReference type="CDD" id="cd06661">
    <property type="entry name" value="GGCT_like"/>
    <property type="match status" value="1"/>
</dbReference>
<evidence type="ECO:0000256" key="2">
    <source>
        <dbReference type="PIRSR" id="PIRSR617939-1"/>
    </source>
</evidence>
<dbReference type="InterPro" id="IPR017939">
    <property type="entry name" value="G-Glutamylcylcotransferase"/>
</dbReference>
<evidence type="ECO:0000313" key="6">
    <source>
        <dbReference type="Proteomes" id="UP000010420"/>
    </source>
</evidence>
<dbReference type="Proteomes" id="UP000010420">
    <property type="component" value="Unassembled WGS sequence"/>
</dbReference>
<evidence type="ECO:0000313" key="5">
    <source>
        <dbReference type="EMBL" id="EKY28087.1"/>
    </source>
</evidence>
<dbReference type="AlphaFoldDB" id="L1QKI2"/>
<name>L1QKI2_9CLOT</name>
<sequence length="174" mass="20014">MQHEIKIKQGGAIPFEKLKKEKLRMKRKIYGAYGSNMNLEQMAHRCPKAKVIGSGILQDYKLTFRGRYKGVANIEPCKDKEVPIVLWEITDDCESALDVYEGFPSLYVKKEVKVIVDDKPVKTMVYIMAKEYTDMVAAPTEYYFNVIVTGYSDNALDLKPLQIAYEECLEELKK</sequence>
<dbReference type="HOGENOM" id="CLU_048475_5_0_9"/>
<gene>
    <name evidence="5" type="ORF">HMPREF0216_00929</name>
</gene>
<evidence type="ECO:0000256" key="1">
    <source>
        <dbReference type="ARBA" id="ARBA00023239"/>
    </source>
</evidence>
<dbReference type="PANTHER" id="PTHR12935:SF0">
    <property type="entry name" value="GAMMA-GLUTAMYLCYCLOTRANSFERASE"/>
    <property type="match status" value="1"/>
</dbReference>
<dbReference type="GO" id="GO:0003839">
    <property type="term" value="F:gamma-glutamylcyclotransferase activity"/>
    <property type="evidence" value="ECO:0007669"/>
    <property type="project" value="InterPro"/>
</dbReference>
<evidence type="ECO:0000259" key="4">
    <source>
        <dbReference type="Pfam" id="PF06094"/>
    </source>
</evidence>
<evidence type="ECO:0000256" key="3">
    <source>
        <dbReference type="PIRSR" id="PIRSR617939-2"/>
    </source>
</evidence>
<reference evidence="5 6" key="1">
    <citation type="submission" date="2012-05" db="EMBL/GenBank/DDBJ databases">
        <authorList>
            <person name="Weinstock G."/>
            <person name="Sodergren E."/>
            <person name="Lobos E.A."/>
            <person name="Fulton L."/>
            <person name="Fulton R."/>
            <person name="Courtney L."/>
            <person name="Fronick C."/>
            <person name="O'Laughlin M."/>
            <person name="Godfrey J."/>
            <person name="Wilson R.M."/>
            <person name="Miner T."/>
            <person name="Farmer C."/>
            <person name="Delehaunty K."/>
            <person name="Cordes M."/>
            <person name="Minx P."/>
            <person name="Tomlinson C."/>
            <person name="Chen J."/>
            <person name="Wollam A."/>
            <person name="Pepin K.H."/>
            <person name="Bhonagiri V."/>
            <person name="Zhang X."/>
            <person name="Suruliraj S."/>
            <person name="Warren W."/>
            <person name="Mitreva M."/>
            <person name="Mardis E.R."/>
            <person name="Wilson R.K."/>
        </authorList>
    </citation>
    <scope>NUCLEOTIDE SEQUENCE [LARGE SCALE GENOMIC DNA]</scope>
    <source>
        <strain evidence="5 6">DSM 1785</strain>
    </source>
</reference>
<protein>
    <submittedName>
        <fullName evidence="5">AIG2-like family protein</fullName>
    </submittedName>
</protein>
<dbReference type="SUPFAM" id="SSF110857">
    <property type="entry name" value="Gamma-glutamyl cyclotransferase-like"/>
    <property type="match status" value="1"/>
</dbReference>
<dbReference type="Pfam" id="PF06094">
    <property type="entry name" value="GGACT"/>
    <property type="match status" value="1"/>
</dbReference>
<dbReference type="EMBL" id="AMEZ01000026">
    <property type="protein sequence ID" value="EKY28087.1"/>
    <property type="molecule type" value="Genomic_DNA"/>
</dbReference>
<keyword evidence="6" id="KW-1185">Reference proteome</keyword>
<feature type="active site" description="Proton acceptor" evidence="2">
    <location>
        <position position="101"/>
    </location>
</feature>
<dbReference type="InterPro" id="IPR036568">
    <property type="entry name" value="GGCT-like_sf"/>
</dbReference>